<keyword evidence="1" id="KW-0812">Transmembrane</keyword>
<evidence type="ECO:0000313" key="3">
    <source>
        <dbReference type="Proteomes" id="UP000184221"/>
    </source>
</evidence>
<sequence length="67" mass="7255">MTLWQWLSTPAEPKGRYAILTGILTLVVMMLSMPLWADGTILALAIAGGVSGGVAGILVKLWMERRQ</sequence>
<dbReference type="EMBL" id="FQXC01000004">
    <property type="protein sequence ID" value="SHH77107.1"/>
    <property type="molecule type" value="Genomic_DNA"/>
</dbReference>
<evidence type="ECO:0000256" key="1">
    <source>
        <dbReference type="SAM" id="Phobius"/>
    </source>
</evidence>
<keyword evidence="1" id="KW-0472">Membrane</keyword>
<gene>
    <name evidence="2" type="ORF">SAMN05443551_2991</name>
</gene>
<dbReference type="Proteomes" id="UP000184221">
    <property type="component" value="Unassembled WGS sequence"/>
</dbReference>
<dbReference type="RefSeq" id="WP_072778695.1">
    <property type="nucleotide sequence ID" value="NZ_FQXC01000004.1"/>
</dbReference>
<feature type="transmembrane region" description="Helical" evidence="1">
    <location>
        <begin position="17"/>
        <end position="36"/>
    </location>
</feature>
<keyword evidence="1" id="KW-1133">Transmembrane helix</keyword>
<accession>A0A1M5VPE9</accession>
<keyword evidence="3" id="KW-1185">Reference proteome</keyword>
<reference evidence="2 3" key="1">
    <citation type="submission" date="2016-11" db="EMBL/GenBank/DDBJ databases">
        <authorList>
            <person name="Jaros S."/>
            <person name="Januszkiewicz K."/>
            <person name="Wedrychowicz H."/>
        </authorList>
    </citation>
    <scope>NUCLEOTIDE SEQUENCE [LARGE SCALE GENOMIC DNA]</scope>
    <source>
        <strain evidence="2 3">DSM 29431</strain>
    </source>
</reference>
<dbReference type="STRING" id="996342.SAMN05443551_2991"/>
<feature type="transmembrane region" description="Helical" evidence="1">
    <location>
        <begin position="42"/>
        <end position="63"/>
    </location>
</feature>
<organism evidence="2 3">
    <name type="scientific">Marivita hallyeonensis</name>
    <dbReference type="NCBI Taxonomy" id="996342"/>
    <lineage>
        <taxon>Bacteria</taxon>
        <taxon>Pseudomonadati</taxon>
        <taxon>Pseudomonadota</taxon>
        <taxon>Alphaproteobacteria</taxon>
        <taxon>Rhodobacterales</taxon>
        <taxon>Roseobacteraceae</taxon>
        <taxon>Marivita</taxon>
    </lineage>
</organism>
<name>A0A1M5VPE9_9RHOB</name>
<dbReference type="AlphaFoldDB" id="A0A1M5VPE9"/>
<proteinExistence type="predicted"/>
<evidence type="ECO:0000313" key="2">
    <source>
        <dbReference type="EMBL" id="SHH77107.1"/>
    </source>
</evidence>
<protein>
    <submittedName>
        <fullName evidence="2">Uncharacterized protein</fullName>
    </submittedName>
</protein>